<dbReference type="EMBL" id="JAYMYS010000005">
    <property type="protein sequence ID" value="KAK7392477.1"/>
    <property type="molecule type" value="Genomic_DNA"/>
</dbReference>
<sequence>MLFHPHLLPISFAPLFLILVALSIVQLPAQSQFQTCPRYETNLYLGPDFDLTQRAMEEGVLVLFSGKESNVGISFHNIG</sequence>
<comment type="caution">
    <text evidence="2">The sequence shown here is derived from an EMBL/GenBank/DDBJ whole genome shotgun (WGS) entry which is preliminary data.</text>
</comment>
<gene>
    <name evidence="2" type="ORF">VNO78_20916</name>
</gene>
<protein>
    <submittedName>
        <fullName evidence="2">Uncharacterized protein</fullName>
    </submittedName>
</protein>
<dbReference type="Proteomes" id="UP001386955">
    <property type="component" value="Unassembled WGS sequence"/>
</dbReference>
<dbReference type="AlphaFoldDB" id="A0AAN9SAP2"/>
<proteinExistence type="predicted"/>
<keyword evidence="1" id="KW-0732">Signal</keyword>
<evidence type="ECO:0000313" key="2">
    <source>
        <dbReference type="EMBL" id="KAK7392477.1"/>
    </source>
</evidence>
<organism evidence="2 3">
    <name type="scientific">Psophocarpus tetragonolobus</name>
    <name type="common">Winged bean</name>
    <name type="synonym">Dolichos tetragonolobus</name>
    <dbReference type="NCBI Taxonomy" id="3891"/>
    <lineage>
        <taxon>Eukaryota</taxon>
        <taxon>Viridiplantae</taxon>
        <taxon>Streptophyta</taxon>
        <taxon>Embryophyta</taxon>
        <taxon>Tracheophyta</taxon>
        <taxon>Spermatophyta</taxon>
        <taxon>Magnoliopsida</taxon>
        <taxon>eudicotyledons</taxon>
        <taxon>Gunneridae</taxon>
        <taxon>Pentapetalae</taxon>
        <taxon>rosids</taxon>
        <taxon>fabids</taxon>
        <taxon>Fabales</taxon>
        <taxon>Fabaceae</taxon>
        <taxon>Papilionoideae</taxon>
        <taxon>50 kb inversion clade</taxon>
        <taxon>NPAAA clade</taxon>
        <taxon>indigoferoid/millettioid clade</taxon>
        <taxon>Phaseoleae</taxon>
        <taxon>Psophocarpus</taxon>
    </lineage>
</organism>
<accession>A0AAN9SAP2</accession>
<evidence type="ECO:0000313" key="3">
    <source>
        <dbReference type="Proteomes" id="UP001386955"/>
    </source>
</evidence>
<name>A0AAN9SAP2_PSOTE</name>
<keyword evidence="3" id="KW-1185">Reference proteome</keyword>
<feature type="signal peptide" evidence="1">
    <location>
        <begin position="1"/>
        <end position="31"/>
    </location>
</feature>
<feature type="chain" id="PRO_5042989937" evidence="1">
    <location>
        <begin position="32"/>
        <end position="79"/>
    </location>
</feature>
<reference evidence="2 3" key="1">
    <citation type="submission" date="2024-01" db="EMBL/GenBank/DDBJ databases">
        <title>The genomes of 5 underutilized Papilionoideae crops provide insights into root nodulation and disease resistanc.</title>
        <authorList>
            <person name="Jiang F."/>
        </authorList>
    </citation>
    <scope>NUCLEOTIDE SEQUENCE [LARGE SCALE GENOMIC DNA]</scope>
    <source>
        <strain evidence="2">DUOXIRENSHENG_FW03</strain>
        <tissue evidence="2">Leaves</tissue>
    </source>
</reference>
<evidence type="ECO:0000256" key="1">
    <source>
        <dbReference type="SAM" id="SignalP"/>
    </source>
</evidence>